<name>T5AGQ0_OPHSC</name>
<dbReference type="EMBL" id="KE652651">
    <property type="protein sequence ID" value="EQL00932.1"/>
    <property type="molecule type" value="Genomic_DNA"/>
</dbReference>
<dbReference type="AlphaFoldDB" id="T5AGQ0"/>
<proteinExistence type="predicted"/>
<dbReference type="Proteomes" id="UP000019374">
    <property type="component" value="Unassembled WGS sequence"/>
</dbReference>
<organism evidence="1 2">
    <name type="scientific">Ophiocordyceps sinensis (strain Co18 / CGMCC 3.14243)</name>
    <name type="common">Yarsagumba caterpillar fungus</name>
    <name type="synonym">Hirsutella sinensis</name>
    <dbReference type="NCBI Taxonomy" id="911162"/>
    <lineage>
        <taxon>Eukaryota</taxon>
        <taxon>Fungi</taxon>
        <taxon>Dikarya</taxon>
        <taxon>Ascomycota</taxon>
        <taxon>Pezizomycotina</taxon>
        <taxon>Sordariomycetes</taxon>
        <taxon>Hypocreomycetidae</taxon>
        <taxon>Hypocreales</taxon>
        <taxon>Ophiocordycipitaceae</taxon>
        <taxon>Ophiocordyceps</taxon>
    </lineage>
</organism>
<dbReference type="eggNOG" id="KOG3834">
    <property type="taxonomic scope" value="Eukaryota"/>
</dbReference>
<reference evidence="1 2" key="1">
    <citation type="journal article" date="2013" name="Chin. Sci. Bull.">
        <title>Genome survey uncovers the secrets of sex and lifestyle in caterpillar fungus.</title>
        <authorList>
            <person name="Hu X."/>
            <person name="Zhang Y."/>
            <person name="Xiao G."/>
            <person name="Zheng P."/>
            <person name="Xia Y."/>
            <person name="Zhang X."/>
            <person name="St Leger R.J."/>
            <person name="Liu X."/>
            <person name="Wang C."/>
        </authorList>
    </citation>
    <scope>NUCLEOTIDE SEQUENCE [LARGE SCALE GENOMIC DNA]</scope>
    <source>
        <strain evidence="2">Co18 / CGMCC 3.14243</strain>
        <tissue evidence="1">Fruit-body</tissue>
    </source>
</reference>
<gene>
    <name evidence="1" type="ORF">OCS_03358</name>
</gene>
<dbReference type="OrthoDB" id="3318at2759"/>
<sequence>MFNALNRFMSRLDGGDHQKQRQHERGSFGFQVLRNTNLDLAIEPWFDYIDNPDPTLFAQEIRNCAGGTVTLGLWNANVPMGRAPMNRSCSR</sequence>
<evidence type="ECO:0000313" key="2">
    <source>
        <dbReference type="Proteomes" id="UP000019374"/>
    </source>
</evidence>
<dbReference type="HOGENOM" id="CLU_2427635_0_0_1"/>
<accession>T5AGQ0</accession>
<protein>
    <submittedName>
        <fullName evidence="1">Golgi reassembly stacking protein</fullName>
    </submittedName>
</protein>
<evidence type="ECO:0000313" key="1">
    <source>
        <dbReference type="EMBL" id="EQL00932.1"/>
    </source>
</evidence>